<reference evidence="2 3" key="1">
    <citation type="submission" date="2019-06" db="EMBL/GenBank/DDBJ databases">
        <title>A novel bacterium of genus Marinomonas, isolated from coastal sand.</title>
        <authorList>
            <person name="Huang H."/>
            <person name="Mo K."/>
            <person name="Hu Y."/>
        </authorList>
    </citation>
    <scope>NUCLEOTIDE SEQUENCE [LARGE SCALE GENOMIC DNA]</scope>
    <source>
        <strain evidence="2 3">HB171799</strain>
    </source>
</reference>
<dbReference type="EMBL" id="VFRR01000040">
    <property type="protein sequence ID" value="TPE47593.1"/>
    <property type="molecule type" value="Genomic_DNA"/>
</dbReference>
<keyword evidence="1" id="KW-1133">Transmembrane helix</keyword>
<keyword evidence="3" id="KW-1185">Reference proteome</keyword>
<dbReference type="Pfam" id="PF10981">
    <property type="entry name" value="DUF2788"/>
    <property type="match status" value="1"/>
</dbReference>
<dbReference type="InterPro" id="IPR021249">
    <property type="entry name" value="DUF2788"/>
</dbReference>
<dbReference type="AlphaFoldDB" id="A0A501WCD6"/>
<evidence type="ECO:0000313" key="3">
    <source>
        <dbReference type="Proteomes" id="UP000315901"/>
    </source>
</evidence>
<comment type="caution">
    <text evidence="2">The sequence shown here is derived from an EMBL/GenBank/DDBJ whole genome shotgun (WGS) entry which is preliminary data.</text>
</comment>
<keyword evidence="1" id="KW-0812">Transmembrane</keyword>
<accession>A0A501WCD6</accession>
<keyword evidence="1" id="KW-0472">Membrane</keyword>
<organism evidence="2 3">
    <name type="scientific">Maribrevibacterium harenarium</name>
    <dbReference type="NCBI Taxonomy" id="2589817"/>
    <lineage>
        <taxon>Bacteria</taxon>
        <taxon>Pseudomonadati</taxon>
        <taxon>Pseudomonadota</taxon>
        <taxon>Gammaproteobacteria</taxon>
        <taxon>Oceanospirillales</taxon>
        <taxon>Oceanospirillaceae</taxon>
        <taxon>Maribrevibacterium</taxon>
    </lineage>
</organism>
<protein>
    <submittedName>
        <fullName evidence="2">DUF2788 domain-containing protein</fullName>
    </submittedName>
</protein>
<gene>
    <name evidence="2" type="ORF">FJM67_14285</name>
</gene>
<proteinExistence type="predicted"/>
<feature type="transmembrane region" description="Helical" evidence="1">
    <location>
        <begin position="38"/>
        <end position="60"/>
    </location>
</feature>
<dbReference type="Proteomes" id="UP000315901">
    <property type="component" value="Unassembled WGS sequence"/>
</dbReference>
<sequence>MEIEEIESIVTTVMIAGLCSFMFFIMWDLARKSNAGKWGTFVILGGLGLGLFAFLIKGFVVELMAGGFGG</sequence>
<name>A0A501WCD6_9GAMM</name>
<evidence type="ECO:0000256" key="1">
    <source>
        <dbReference type="SAM" id="Phobius"/>
    </source>
</evidence>
<feature type="transmembrane region" description="Helical" evidence="1">
    <location>
        <begin position="6"/>
        <end position="26"/>
    </location>
</feature>
<dbReference type="RefSeq" id="WP_140590627.1">
    <property type="nucleotide sequence ID" value="NZ_VFRR01000040.1"/>
</dbReference>
<evidence type="ECO:0000313" key="2">
    <source>
        <dbReference type="EMBL" id="TPE47593.1"/>
    </source>
</evidence>